<dbReference type="InterPro" id="IPR057601">
    <property type="entry name" value="Oar-like_b-barrel"/>
</dbReference>
<sequence length="153" mass="16372">MGGIYRLAGRFQRDDVSNCLADNSLYNPTSTLSNLFPAGYVSAPGASLRYLAGVGGGISFYNPAPRFGETWGYSLGVQRQLTRDDVLDLSYVGKNFTKGPTADAINRPSAGWHSQCNAETGVLTHLSVTGHQASSPASTRLAAYWLQPKPAED</sequence>
<evidence type="ECO:0000259" key="1">
    <source>
        <dbReference type="Pfam" id="PF25183"/>
    </source>
</evidence>
<comment type="caution">
    <text evidence="2">The sequence shown here is derived from an EMBL/GenBank/DDBJ whole genome shotgun (WGS) entry which is preliminary data.</text>
</comment>
<evidence type="ECO:0000313" key="3">
    <source>
        <dbReference type="Proteomes" id="UP000589520"/>
    </source>
</evidence>
<proteinExistence type="predicted"/>
<reference evidence="2 3" key="1">
    <citation type="submission" date="2020-07" db="EMBL/GenBank/DDBJ databases">
        <title>Genomic Encyclopedia of Type Strains, Phase IV (KMG-V): Genome sequencing to study the core and pangenomes of soil and plant-associated prokaryotes.</title>
        <authorList>
            <person name="Whitman W."/>
        </authorList>
    </citation>
    <scope>NUCLEOTIDE SEQUENCE [LARGE SCALE GENOMIC DNA]</scope>
    <source>
        <strain evidence="2 3">X4EP2</strain>
    </source>
</reference>
<organism evidence="2 3">
    <name type="scientific">Granulicella arctica</name>
    <dbReference type="NCBI Taxonomy" id="940613"/>
    <lineage>
        <taxon>Bacteria</taxon>
        <taxon>Pseudomonadati</taxon>
        <taxon>Acidobacteriota</taxon>
        <taxon>Terriglobia</taxon>
        <taxon>Terriglobales</taxon>
        <taxon>Acidobacteriaceae</taxon>
        <taxon>Granulicella</taxon>
    </lineage>
</organism>
<protein>
    <recommendedName>
        <fullName evidence="1">TonB-dependent transporter Oar-like beta-barrel domain-containing protein</fullName>
    </recommendedName>
</protein>
<dbReference type="AlphaFoldDB" id="A0A7Y9PJC1"/>
<feature type="domain" description="TonB-dependent transporter Oar-like beta-barrel" evidence="1">
    <location>
        <begin position="22"/>
        <end position="123"/>
    </location>
</feature>
<name>A0A7Y9PJC1_9BACT</name>
<dbReference type="RefSeq" id="WP_179492500.1">
    <property type="nucleotide sequence ID" value="NZ_JACCCW010000002.1"/>
</dbReference>
<keyword evidence="3" id="KW-1185">Reference proteome</keyword>
<evidence type="ECO:0000313" key="2">
    <source>
        <dbReference type="EMBL" id="NYF80820.1"/>
    </source>
</evidence>
<dbReference type="EMBL" id="JACCCW010000002">
    <property type="protein sequence ID" value="NYF80820.1"/>
    <property type="molecule type" value="Genomic_DNA"/>
</dbReference>
<accession>A0A7Y9PJC1</accession>
<dbReference type="Pfam" id="PF25183">
    <property type="entry name" value="OMP_b-brl_4"/>
    <property type="match status" value="1"/>
</dbReference>
<gene>
    <name evidence="2" type="ORF">HDF17_003140</name>
</gene>
<dbReference type="Proteomes" id="UP000589520">
    <property type="component" value="Unassembled WGS sequence"/>
</dbReference>